<dbReference type="Proteomes" id="UP000663570">
    <property type="component" value="Chromosome"/>
</dbReference>
<reference evidence="3 4" key="1">
    <citation type="submission" date="2021-02" db="EMBL/GenBank/DDBJ databases">
        <title>Niveibacterium changnyeongensis HC41.</title>
        <authorList>
            <person name="Kang M."/>
        </authorList>
    </citation>
    <scope>NUCLEOTIDE SEQUENCE [LARGE SCALE GENOMIC DNA]</scope>
    <source>
        <strain evidence="3 4">HC41</strain>
    </source>
</reference>
<dbReference type="RefSeq" id="WP_206254230.1">
    <property type="nucleotide sequence ID" value="NZ_CP071060.1"/>
</dbReference>
<sequence>MNRSILSTRRLCLALATAAAFAGAPAAHAGPLDGLTDLFSDSESRITVWVANPTDRLNLSPWDYIELQQRSGAEKGAPNQHPVQLSADAVTRALSSVQVILGKDTVALFEQAEVSRLARAIAGSLTKAGPDQDLVFVSTSRHKELGAYGAKLTNTGRVFYADGALQLIVGVQLSDALLGLRPGTSPTRALDPGKRAKSSERVKIVESGQSGARVLRNDWIAFQLDAAASAASAAPAAPAVVAPAAAPAAAAQPAASPAVDPAVQRHFSQQESRLVLLKRMRDQGLITEAEYEAKRAEALKNL</sequence>
<accession>A0ABX7M6N1</accession>
<feature type="chain" id="PRO_5046405273" evidence="1">
    <location>
        <begin position="30"/>
        <end position="302"/>
    </location>
</feature>
<protein>
    <submittedName>
        <fullName evidence="3">SHOCT domain-containing protein</fullName>
    </submittedName>
</protein>
<gene>
    <name evidence="3" type="ORF">JY500_19280</name>
</gene>
<organism evidence="3 4">
    <name type="scientific">Niveibacterium microcysteis</name>
    <dbReference type="NCBI Taxonomy" id="2811415"/>
    <lineage>
        <taxon>Bacteria</taxon>
        <taxon>Pseudomonadati</taxon>
        <taxon>Pseudomonadota</taxon>
        <taxon>Betaproteobacteria</taxon>
        <taxon>Rhodocyclales</taxon>
        <taxon>Rhodocyclaceae</taxon>
        <taxon>Niveibacterium</taxon>
    </lineage>
</organism>
<evidence type="ECO:0000313" key="4">
    <source>
        <dbReference type="Proteomes" id="UP000663570"/>
    </source>
</evidence>
<dbReference type="Pfam" id="PF09851">
    <property type="entry name" value="SHOCT"/>
    <property type="match status" value="1"/>
</dbReference>
<evidence type="ECO:0000313" key="3">
    <source>
        <dbReference type="EMBL" id="QSI76576.1"/>
    </source>
</evidence>
<keyword evidence="1" id="KW-0732">Signal</keyword>
<evidence type="ECO:0000259" key="2">
    <source>
        <dbReference type="Pfam" id="PF09851"/>
    </source>
</evidence>
<feature type="signal peptide" evidence="1">
    <location>
        <begin position="1"/>
        <end position="29"/>
    </location>
</feature>
<proteinExistence type="predicted"/>
<evidence type="ECO:0000256" key="1">
    <source>
        <dbReference type="SAM" id="SignalP"/>
    </source>
</evidence>
<feature type="domain" description="SHOCT" evidence="2">
    <location>
        <begin position="274"/>
        <end position="299"/>
    </location>
</feature>
<dbReference type="InterPro" id="IPR018649">
    <property type="entry name" value="SHOCT"/>
</dbReference>
<keyword evidence="4" id="KW-1185">Reference proteome</keyword>
<dbReference type="EMBL" id="CP071060">
    <property type="protein sequence ID" value="QSI76576.1"/>
    <property type="molecule type" value="Genomic_DNA"/>
</dbReference>
<name>A0ABX7M6N1_9RHOO</name>